<dbReference type="Proteomes" id="UP001196661">
    <property type="component" value="Unassembled WGS sequence"/>
</dbReference>
<sequence>MKNPFPGMNPYLEHSALWHQVHNRLIVAIADAITPQVAPKYRVSIEERIYTSVEEGLLVGIADVAVGSSQAKTPTQTMATATKPIPVQVPVPAEVTERFLEVRLTQSGDIVCVIEVLSPKNKRSGTGRETYQTKRQKILQSQTNLIEIDLLRVGEPMPVLATIEAPYRILVSRGHSRPAADLYAFGLTEPLPNIPIPLLTDDAEPVVELQDVLNDIYTRARFDLSIDYTQPLKPSLPEAENIWIQGILSGIDP</sequence>
<gene>
    <name evidence="1" type="ORF">IXB28_05190</name>
</gene>
<evidence type="ECO:0000313" key="2">
    <source>
        <dbReference type="Proteomes" id="UP001196661"/>
    </source>
</evidence>
<accession>A0ABS5Y1B5</accession>
<dbReference type="InterPro" id="IPR025132">
    <property type="entry name" value="DUF4058"/>
</dbReference>
<evidence type="ECO:0000313" key="1">
    <source>
        <dbReference type="EMBL" id="MBT9311591.1"/>
    </source>
</evidence>
<keyword evidence="2" id="KW-1185">Reference proteome</keyword>
<dbReference type="EMBL" id="JADOER010000004">
    <property type="protein sequence ID" value="MBT9311591.1"/>
    <property type="molecule type" value="Genomic_DNA"/>
</dbReference>
<dbReference type="RefSeq" id="WP_215617470.1">
    <property type="nucleotide sequence ID" value="NZ_JADOER010000004.1"/>
</dbReference>
<comment type="caution">
    <text evidence="1">The sequence shown here is derived from an EMBL/GenBank/DDBJ whole genome shotgun (WGS) entry which is preliminary data.</text>
</comment>
<reference evidence="1 2" key="1">
    <citation type="journal article" date="2021" name="Mar. Drugs">
        <title>Genome Reduction and Secondary Metabolism of the Marine Sponge-Associated Cyanobacterium Leptothoe.</title>
        <authorList>
            <person name="Konstantinou D."/>
            <person name="Popin R.V."/>
            <person name="Fewer D.P."/>
            <person name="Sivonen K."/>
            <person name="Gkelis S."/>
        </authorList>
    </citation>
    <scope>NUCLEOTIDE SEQUENCE [LARGE SCALE GENOMIC DNA]</scope>
    <source>
        <strain evidence="1 2">TAU-MAC 1615</strain>
    </source>
</reference>
<dbReference type="Pfam" id="PF13267">
    <property type="entry name" value="DUF4058"/>
    <property type="match status" value="1"/>
</dbReference>
<protein>
    <submittedName>
        <fullName evidence="1">DUF4058 family protein</fullName>
    </submittedName>
</protein>
<organism evidence="1 2">
    <name type="scientific">Leptothoe kymatousa TAU-MAC 1615</name>
    <dbReference type="NCBI Taxonomy" id="2364775"/>
    <lineage>
        <taxon>Bacteria</taxon>
        <taxon>Bacillati</taxon>
        <taxon>Cyanobacteriota</taxon>
        <taxon>Cyanophyceae</taxon>
        <taxon>Nodosilineales</taxon>
        <taxon>Cymatolegaceae</taxon>
        <taxon>Leptothoe</taxon>
        <taxon>Leptothoe kymatousa</taxon>
    </lineage>
</organism>
<name>A0ABS5Y1B5_9CYAN</name>
<proteinExistence type="predicted"/>